<protein>
    <submittedName>
        <fullName evidence="1">Uncharacterized protein</fullName>
    </submittedName>
</protein>
<reference evidence="1 2" key="1">
    <citation type="journal article" date="2013" name="Nat. Genet.">
        <title>The genome of the hydatid tapeworm Echinococcus granulosus.</title>
        <authorList>
            <person name="Zheng H."/>
            <person name="Zhang W."/>
            <person name="Zhang L."/>
            <person name="Zhang Z."/>
            <person name="Li J."/>
            <person name="Lu G."/>
            <person name="Zhu Y."/>
            <person name="Wang Y."/>
            <person name="Huang Y."/>
            <person name="Liu J."/>
            <person name="Kang H."/>
            <person name="Chen J."/>
            <person name="Wang L."/>
            <person name="Chen A."/>
            <person name="Yu S."/>
            <person name="Gao Z."/>
            <person name="Jin L."/>
            <person name="Gu W."/>
            <person name="Wang Z."/>
            <person name="Zhao L."/>
            <person name="Shi B."/>
            <person name="Wen H."/>
            <person name="Lin R."/>
            <person name="Jones M.K."/>
            <person name="Brejova B."/>
            <person name="Vinar T."/>
            <person name="Zhao G."/>
            <person name="McManus D.P."/>
            <person name="Chen Z."/>
            <person name="Zhou Y."/>
            <person name="Wang S."/>
        </authorList>
    </citation>
    <scope>NUCLEOTIDE SEQUENCE [LARGE SCALE GENOMIC DNA]</scope>
</reference>
<dbReference type="EMBL" id="APAU02000895">
    <property type="protein sequence ID" value="EUB53829.1"/>
    <property type="molecule type" value="Genomic_DNA"/>
</dbReference>
<dbReference type="RefSeq" id="XP_024345025.1">
    <property type="nucleotide sequence ID" value="XM_024500561.1"/>
</dbReference>
<sequence length="45" mass="5113">MESRKLEQEMSTVQDCTLVYSADDYSEVVQMSAGHVWTSFICYGS</sequence>
<evidence type="ECO:0000313" key="1">
    <source>
        <dbReference type="EMBL" id="EUB53829.1"/>
    </source>
</evidence>
<dbReference type="GeneID" id="36347027"/>
<name>W6UJZ5_ECHGR</name>
<evidence type="ECO:0000313" key="2">
    <source>
        <dbReference type="Proteomes" id="UP000019149"/>
    </source>
</evidence>
<accession>W6UJZ5</accession>
<dbReference type="Proteomes" id="UP000019149">
    <property type="component" value="Unassembled WGS sequence"/>
</dbReference>
<keyword evidence="2" id="KW-1185">Reference proteome</keyword>
<dbReference type="CTD" id="36347027"/>
<dbReference type="KEGG" id="egl:EGR_11320"/>
<gene>
    <name evidence="1" type="ORF">EGR_11320</name>
</gene>
<comment type="caution">
    <text evidence="1">The sequence shown here is derived from an EMBL/GenBank/DDBJ whole genome shotgun (WGS) entry which is preliminary data.</text>
</comment>
<proteinExistence type="predicted"/>
<dbReference type="AlphaFoldDB" id="W6UJZ5"/>
<organism evidence="1 2">
    <name type="scientific">Echinococcus granulosus</name>
    <name type="common">Hydatid tapeworm</name>
    <dbReference type="NCBI Taxonomy" id="6210"/>
    <lineage>
        <taxon>Eukaryota</taxon>
        <taxon>Metazoa</taxon>
        <taxon>Spiralia</taxon>
        <taxon>Lophotrochozoa</taxon>
        <taxon>Platyhelminthes</taxon>
        <taxon>Cestoda</taxon>
        <taxon>Eucestoda</taxon>
        <taxon>Cyclophyllidea</taxon>
        <taxon>Taeniidae</taxon>
        <taxon>Echinococcus</taxon>
        <taxon>Echinococcus granulosus group</taxon>
    </lineage>
</organism>